<protein>
    <recommendedName>
        <fullName evidence="4">Gfo/Idh/MocA-like oxidoreductase N-terminal domain-containing protein</fullName>
    </recommendedName>
</protein>
<dbReference type="InterPro" id="IPR036291">
    <property type="entry name" value="NAD(P)-bd_dom_sf"/>
</dbReference>
<organism evidence="3">
    <name type="scientific">marine metagenome</name>
    <dbReference type="NCBI Taxonomy" id="408172"/>
    <lineage>
        <taxon>unclassified sequences</taxon>
        <taxon>metagenomes</taxon>
        <taxon>ecological metagenomes</taxon>
    </lineage>
</organism>
<evidence type="ECO:0000259" key="2">
    <source>
        <dbReference type="Pfam" id="PF22725"/>
    </source>
</evidence>
<dbReference type="Gene3D" id="3.40.50.720">
    <property type="entry name" value="NAD(P)-binding Rossmann-like Domain"/>
    <property type="match status" value="1"/>
</dbReference>
<name>A0A381NUD6_9ZZZZ</name>
<dbReference type="InterPro" id="IPR055170">
    <property type="entry name" value="GFO_IDH_MocA-like_dom"/>
</dbReference>
<dbReference type="Pfam" id="PF22725">
    <property type="entry name" value="GFO_IDH_MocA_C3"/>
    <property type="match status" value="1"/>
</dbReference>
<evidence type="ECO:0000259" key="1">
    <source>
        <dbReference type="Pfam" id="PF01408"/>
    </source>
</evidence>
<dbReference type="SUPFAM" id="SSF55347">
    <property type="entry name" value="Glyceraldehyde-3-phosphate dehydrogenase-like, C-terminal domain"/>
    <property type="match status" value="1"/>
</dbReference>
<accession>A0A381NUD6</accession>
<gene>
    <name evidence="3" type="ORF">METZ01_LOCUS10733</name>
</gene>
<dbReference type="InterPro" id="IPR000683">
    <property type="entry name" value="Gfo/Idh/MocA-like_OxRdtase_N"/>
</dbReference>
<dbReference type="GO" id="GO:0000166">
    <property type="term" value="F:nucleotide binding"/>
    <property type="evidence" value="ECO:0007669"/>
    <property type="project" value="InterPro"/>
</dbReference>
<dbReference type="PANTHER" id="PTHR43377:SF8">
    <property type="entry name" value="BLR3664 PROTEIN"/>
    <property type="match status" value="1"/>
</dbReference>
<proteinExistence type="predicted"/>
<reference evidence="3" key="1">
    <citation type="submission" date="2018-05" db="EMBL/GenBank/DDBJ databases">
        <authorList>
            <person name="Lanie J.A."/>
            <person name="Ng W.-L."/>
            <person name="Kazmierczak K.M."/>
            <person name="Andrzejewski T.M."/>
            <person name="Davidsen T.M."/>
            <person name="Wayne K.J."/>
            <person name="Tettelin H."/>
            <person name="Glass J.I."/>
            <person name="Rusch D."/>
            <person name="Podicherti R."/>
            <person name="Tsui H.-C.T."/>
            <person name="Winkler M.E."/>
        </authorList>
    </citation>
    <scope>NUCLEOTIDE SEQUENCE</scope>
</reference>
<dbReference type="Gene3D" id="3.30.360.10">
    <property type="entry name" value="Dihydrodipicolinate Reductase, domain 2"/>
    <property type="match status" value="1"/>
</dbReference>
<dbReference type="EMBL" id="UINC01000585">
    <property type="protein sequence ID" value="SUZ57879.1"/>
    <property type="molecule type" value="Genomic_DNA"/>
</dbReference>
<feature type="domain" description="Gfo/Idh/MocA-like oxidoreductase N-terminal" evidence="1">
    <location>
        <begin position="5"/>
        <end position="100"/>
    </location>
</feature>
<evidence type="ECO:0008006" key="4">
    <source>
        <dbReference type="Google" id="ProtNLM"/>
    </source>
</evidence>
<dbReference type="Pfam" id="PF01408">
    <property type="entry name" value="GFO_IDH_MocA"/>
    <property type="match status" value="1"/>
</dbReference>
<dbReference type="AlphaFoldDB" id="A0A381NUD6"/>
<dbReference type="PANTHER" id="PTHR43377">
    <property type="entry name" value="BILIVERDIN REDUCTASE A"/>
    <property type="match status" value="1"/>
</dbReference>
<dbReference type="InterPro" id="IPR051450">
    <property type="entry name" value="Gfo/Idh/MocA_Oxidoreductases"/>
</dbReference>
<feature type="domain" description="GFO/IDH/MocA-like oxidoreductase" evidence="2">
    <location>
        <begin position="108"/>
        <end position="242"/>
    </location>
</feature>
<sequence>MSQVEEAELTAIVDNQPQAESIAVEMNVPFFHTTEEMLRIQQPEGVIVCTPTEIHLEPVLSSLKAGAHVLVEKPITSTMEEAQEIIKTSQTAHRDVLVGHHRRYYSTIQKTREMIHEGAIGKLVGISGMWTTRKADSYYEPSWRQLRSSGPVLINLIHEIDSLRYICGEITSLSAKVTNGLRDHPKEETVAVLMEFEGGALGTFFLSDATPSPWTWEHATGENPNFPKSSQNIYRFTGSEASLEFPNLVLWKHENGNSDWHHKMYPQQIDIELEDAYVSQCTHFCAVICGREEPRITASDATKTLEATLAVFDASENGMEVRF</sequence>
<evidence type="ECO:0000313" key="3">
    <source>
        <dbReference type="EMBL" id="SUZ57879.1"/>
    </source>
</evidence>
<dbReference type="SUPFAM" id="SSF51735">
    <property type="entry name" value="NAD(P)-binding Rossmann-fold domains"/>
    <property type="match status" value="1"/>
</dbReference>